<evidence type="ECO:0000313" key="2">
    <source>
        <dbReference type="Proteomes" id="UP000060513"/>
    </source>
</evidence>
<proteinExistence type="predicted"/>
<dbReference type="RefSeq" id="WP_005308317.1">
    <property type="nucleotide sequence ID" value="NZ_CP011340.1"/>
</dbReference>
<sequence length="113" mass="12212">MPQPSTGPSEADTFLAVCDHTHLFPGARCRLQRLPDPRAFAADPQPIDVDLRFSDGVIADAELRTGGPAGPVLTVPAYTTEAGTLIDGRAWLIRRFTSTEDEVELTIGRHAQT</sequence>
<evidence type="ECO:0000313" key="1">
    <source>
        <dbReference type="EMBL" id="ALC19020.1"/>
    </source>
</evidence>
<protein>
    <submittedName>
        <fullName evidence="1">Uncharacterized protein</fullName>
    </submittedName>
</protein>
<dbReference type="Proteomes" id="UP000060513">
    <property type="component" value="Chromosome"/>
</dbReference>
<dbReference type="OrthoDB" id="4317663at2"/>
<dbReference type="AlphaFoldDB" id="A0A0M4DMW0"/>
<gene>
    <name evidence="1" type="ORF">SPRI_0714</name>
</gene>
<dbReference type="OMA" id="HTHLFPG"/>
<name>A0A0M4DMW0_STRPR</name>
<dbReference type="EMBL" id="CP011340">
    <property type="protein sequence ID" value="ALC19020.1"/>
    <property type="molecule type" value="Genomic_DNA"/>
</dbReference>
<dbReference type="PATRIC" id="fig|38300.4.peg.769"/>
<dbReference type="GeneID" id="97238205"/>
<organism evidence="1">
    <name type="scientific">Streptomyces pristinaespiralis</name>
    <dbReference type="NCBI Taxonomy" id="38300"/>
    <lineage>
        <taxon>Bacteria</taxon>
        <taxon>Bacillati</taxon>
        <taxon>Actinomycetota</taxon>
        <taxon>Actinomycetes</taxon>
        <taxon>Kitasatosporales</taxon>
        <taxon>Streptomycetaceae</taxon>
        <taxon>Streptomyces</taxon>
    </lineage>
</organism>
<dbReference type="KEGG" id="spri:SPRI_0714"/>
<reference evidence="1 2" key="1">
    <citation type="submission" date="2015-08" db="EMBL/GenBank/DDBJ databases">
        <title>Genome sequence of the pristinamycin over-producing bacterium Streptomyces pristinaespiralis HCCB10218.</title>
        <authorList>
            <person name="Tian J."/>
            <person name="Yang J."/>
            <person name="Li L."/>
            <person name="Ruan L."/>
            <person name="Wei W."/>
            <person name="Zheng G."/>
            <person name="Wei Z."/>
            <person name="Yang S."/>
            <person name="Ge M."/>
            <person name="Jiang W."/>
            <person name="Lu Y."/>
        </authorList>
    </citation>
    <scope>NUCLEOTIDE SEQUENCE [LARGE SCALE GENOMIC DNA]</scope>
    <source>
        <strain evidence="1 2">HCCB 10218</strain>
    </source>
</reference>
<accession>A0A0M4DMW0</accession>